<comment type="caution">
    <text evidence="2">The sequence shown here is derived from an EMBL/GenBank/DDBJ whole genome shotgun (WGS) entry which is preliminary data.</text>
</comment>
<reference evidence="2 3" key="1">
    <citation type="submission" date="2016-11" db="EMBL/GenBank/DDBJ databases">
        <title>Rahnella oryzae sp. nov., isolated from rice root.</title>
        <authorList>
            <person name="Zhang X.-X."/>
            <person name="Zhang J."/>
        </authorList>
    </citation>
    <scope>NUCLEOTIDE SEQUENCE [LARGE SCALE GENOMIC DNA]</scope>
    <source>
        <strain evidence="2 3">J11-6</strain>
    </source>
</reference>
<dbReference type="STRING" id="2034155.BMI79_22110"/>
<sequence length="194" mass="22638">MCQHYMDRIQETIDKALLCHHRTLAVRVDLRLPDVDIDTDMDAATDPACISRFIESLKAQIKADLRRKIKTNKQVHSCVLRYVWVKEFSQEGKKHYHVLLLLNKHAYGFLGDYTKESGNLACMISRAWARALRVAYPENQSLTYFPDKPVFYLAYQKEFSFNAYTELLYRSSYLAKFKSKSIGPDERSFGCSQY</sequence>
<accession>A0A1S8CD13</accession>
<dbReference type="Pfam" id="PF11726">
    <property type="entry name" value="YagK_YfjJ_C"/>
    <property type="match status" value="1"/>
</dbReference>
<keyword evidence="3" id="KW-1185">Reference proteome</keyword>
<dbReference type="AlphaFoldDB" id="A0A1S8CD13"/>
<feature type="domain" description="YagK/YfjJ C-terminal" evidence="1">
    <location>
        <begin position="20"/>
        <end position="192"/>
    </location>
</feature>
<proteinExistence type="predicted"/>
<protein>
    <recommendedName>
        <fullName evidence="1">YagK/YfjJ C-terminal domain-containing protein</fullName>
    </recommendedName>
</protein>
<evidence type="ECO:0000259" key="1">
    <source>
        <dbReference type="Pfam" id="PF11726"/>
    </source>
</evidence>
<organism evidence="2 3">
    <name type="scientific">Serratia oryzae</name>
    <dbReference type="NCBI Taxonomy" id="2034155"/>
    <lineage>
        <taxon>Bacteria</taxon>
        <taxon>Pseudomonadati</taxon>
        <taxon>Pseudomonadota</taxon>
        <taxon>Gammaproteobacteria</taxon>
        <taxon>Enterobacterales</taxon>
        <taxon>Yersiniaceae</taxon>
        <taxon>Serratia</taxon>
    </lineage>
</organism>
<name>A0A1S8CD13_9GAMM</name>
<evidence type="ECO:0000313" key="3">
    <source>
        <dbReference type="Proteomes" id="UP000216021"/>
    </source>
</evidence>
<dbReference type="Proteomes" id="UP000216021">
    <property type="component" value="Unassembled WGS sequence"/>
</dbReference>
<gene>
    <name evidence="2" type="ORF">BMI79_22110</name>
</gene>
<dbReference type="InterPro" id="IPR057271">
    <property type="entry name" value="YagK_YfjJ_C"/>
</dbReference>
<dbReference type="EMBL" id="MOXD01000045">
    <property type="protein sequence ID" value="OMQ17436.1"/>
    <property type="molecule type" value="Genomic_DNA"/>
</dbReference>
<evidence type="ECO:0000313" key="2">
    <source>
        <dbReference type="EMBL" id="OMQ17436.1"/>
    </source>
</evidence>